<dbReference type="Proteomes" id="UP000178184">
    <property type="component" value="Unassembled WGS sequence"/>
</dbReference>
<dbReference type="Pfam" id="PF02452">
    <property type="entry name" value="PemK_toxin"/>
    <property type="match status" value="1"/>
</dbReference>
<dbReference type="EMBL" id="MFUO01000023">
    <property type="protein sequence ID" value="OGI83630.1"/>
    <property type="molecule type" value="Genomic_DNA"/>
</dbReference>
<proteinExistence type="predicted"/>
<dbReference type="AlphaFoldDB" id="A0A1F6WP18"/>
<sequence length="130" mass="15280">MQKNFDAWNNKKIKIHNNETYNHPQEKEIWWCSIGMNIGSEVYGKGDDYTRPVLVINAEGSESFIGIPLTSKVKNKKYSCIIKTDDNILHTALVYQIRSFDKRRLTAIKYVLSDQEYLKIKEYINKLYIV</sequence>
<dbReference type="InterPro" id="IPR011067">
    <property type="entry name" value="Plasmid_toxin/cell-grow_inhib"/>
</dbReference>
<reference evidence="1 2" key="1">
    <citation type="journal article" date="2016" name="Nat. Commun.">
        <title>Thousands of microbial genomes shed light on interconnected biogeochemical processes in an aquifer system.</title>
        <authorList>
            <person name="Anantharaman K."/>
            <person name="Brown C.T."/>
            <person name="Hug L.A."/>
            <person name="Sharon I."/>
            <person name="Castelle C.J."/>
            <person name="Probst A.J."/>
            <person name="Thomas B.C."/>
            <person name="Singh A."/>
            <person name="Wilkins M.J."/>
            <person name="Karaoz U."/>
            <person name="Brodie E.L."/>
            <person name="Williams K.H."/>
            <person name="Hubbard S.S."/>
            <person name="Banfield J.F."/>
        </authorList>
    </citation>
    <scope>NUCLEOTIDE SEQUENCE [LARGE SCALE GENOMIC DNA]</scope>
</reference>
<organism evidence="1 2">
    <name type="scientific">Candidatus Nomurabacteria bacterium RIFCSPLOWO2_01_FULL_33_17</name>
    <dbReference type="NCBI Taxonomy" id="1801764"/>
    <lineage>
        <taxon>Bacteria</taxon>
        <taxon>Candidatus Nomuraibacteriota</taxon>
    </lineage>
</organism>
<gene>
    <name evidence="1" type="ORF">A2903_02480</name>
</gene>
<evidence type="ECO:0008006" key="3">
    <source>
        <dbReference type="Google" id="ProtNLM"/>
    </source>
</evidence>
<comment type="caution">
    <text evidence="1">The sequence shown here is derived from an EMBL/GenBank/DDBJ whole genome shotgun (WGS) entry which is preliminary data.</text>
</comment>
<dbReference type="InterPro" id="IPR003477">
    <property type="entry name" value="PemK-like"/>
</dbReference>
<accession>A0A1F6WP18</accession>
<protein>
    <recommendedName>
        <fullName evidence="3">Toxin-antitoxin system protein</fullName>
    </recommendedName>
</protein>
<dbReference type="GO" id="GO:0003677">
    <property type="term" value="F:DNA binding"/>
    <property type="evidence" value="ECO:0007669"/>
    <property type="project" value="InterPro"/>
</dbReference>
<evidence type="ECO:0000313" key="2">
    <source>
        <dbReference type="Proteomes" id="UP000178184"/>
    </source>
</evidence>
<dbReference type="SUPFAM" id="SSF50118">
    <property type="entry name" value="Cell growth inhibitor/plasmid maintenance toxic component"/>
    <property type="match status" value="1"/>
</dbReference>
<dbReference type="Gene3D" id="2.30.30.110">
    <property type="match status" value="1"/>
</dbReference>
<name>A0A1F6WP18_9BACT</name>
<evidence type="ECO:0000313" key="1">
    <source>
        <dbReference type="EMBL" id="OGI83630.1"/>
    </source>
</evidence>